<protein>
    <submittedName>
        <fullName evidence="1">25838_t:CDS:1</fullName>
    </submittedName>
</protein>
<gene>
    <name evidence="1" type="ORF">RPERSI_LOCUS21718</name>
</gene>
<comment type="caution">
    <text evidence="1">The sequence shown here is derived from an EMBL/GenBank/DDBJ whole genome shotgun (WGS) entry which is preliminary data.</text>
</comment>
<evidence type="ECO:0000313" key="1">
    <source>
        <dbReference type="EMBL" id="CAG8804426.1"/>
    </source>
</evidence>
<evidence type="ECO:0000313" key="2">
    <source>
        <dbReference type="Proteomes" id="UP000789920"/>
    </source>
</evidence>
<keyword evidence="2" id="KW-1185">Reference proteome</keyword>
<dbReference type="EMBL" id="CAJVQC010064284">
    <property type="protein sequence ID" value="CAG8804426.1"/>
    <property type="molecule type" value="Genomic_DNA"/>
</dbReference>
<reference evidence="1" key="1">
    <citation type="submission" date="2021-06" db="EMBL/GenBank/DDBJ databases">
        <authorList>
            <person name="Kallberg Y."/>
            <person name="Tangrot J."/>
            <person name="Rosling A."/>
        </authorList>
    </citation>
    <scope>NUCLEOTIDE SEQUENCE</scope>
    <source>
        <strain evidence="1">MA461A</strain>
    </source>
</reference>
<dbReference type="Proteomes" id="UP000789920">
    <property type="component" value="Unassembled WGS sequence"/>
</dbReference>
<name>A0ACA9RRC9_9GLOM</name>
<feature type="non-terminal residue" evidence="1">
    <location>
        <position position="1"/>
    </location>
</feature>
<sequence>HNLVTHIFEDLYHLVELQIQNTNDNILLDGTSLLNLSVLITTTQSSHSEYGLYINNYASKQFIATIACIIEETILNELQTSVA</sequence>
<accession>A0ACA9RRC9</accession>
<proteinExistence type="predicted"/>
<organism evidence="1 2">
    <name type="scientific">Racocetra persica</name>
    <dbReference type="NCBI Taxonomy" id="160502"/>
    <lineage>
        <taxon>Eukaryota</taxon>
        <taxon>Fungi</taxon>
        <taxon>Fungi incertae sedis</taxon>
        <taxon>Mucoromycota</taxon>
        <taxon>Glomeromycotina</taxon>
        <taxon>Glomeromycetes</taxon>
        <taxon>Diversisporales</taxon>
        <taxon>Gigasporaceae</taxon>
        <taxon>Racocetra</taxon>
    </lineage>
</organism>